<comment type="caution">
    <text evidence="1">The sequence shown here is derived from an EMBL/GenBank/DDBJ whole genome shotgun (WGS) entry which is preliminary data.</text>
</comment>
<proteinExistence type="predicted"/>
<dbReference type="Proteomes" id="UP000028705">
    <property type="component" value="Unassembled WGS sequence"/>
</dbReference>
<accession>A0A086A6Z9</accession>
<dbReference type="EMBL" id="JPRH01000004">
    <property type="protein sequence ID" value="KFF12463.1"/>
    <property type="molecule type" value="Genomic_DNA"/>
</dbReference>
<dbReference type="STRING" id="445961.IW15_13040"/>
<protein>
    <submittedName>
        <fullName evidence="1">Uncharacterized protein</fullName>
    </submittedName>
</protein>
<evidence type="ECO:0000313" key="1">
    <source>
        <dbReference type="EMBL" id="KFF12463.1"/>
    </source>
</evidence>
<organism evidence="1 2">
    <name type="scientific">Chryseobacterium soli</name>
    <dbReference type="NCBI Taxonomy" id="445961"/>
    <lineage>
        <taxon>Bacteria</taxon>
        <taxon>Pseudomonadati</taxon>
        <taxon>Bacteroidota</taxon>
        <taxon>Flavobacteriia</taxon>
        <taxon>Flavobacteriales</taxon>
        <taxon>Weeksellaceae</taxon>
        <taxon>Chryseobacterium group</taxon>
        <taxon>Chryseobacterium</taxon>
    </lineage>
</organism>
<dbReference type="AlphaFoldDB" id="A0A086A6Z9"/>
<keyword evidence="2" id="KW-1185">Reference proteome</keyword>
<sequence>MKNTFIFNQFDMVVSMTQQTINDQLTHLLRTGTIKPTFILAQVIEGNNYVYKILDDASQIPPNSAYINANILPQVNISNSGLDITFIINMLSGTAAFWFGNGPMARLTEFTIDNWSYGIDVNMDIYKLEQDDIGKKIVVPPLVENQLKNFTDKMFSVNSLLMDFESVDLIQFNPTHTSAGKAGDIGIEQMVLFMQFYLKWLIASGNPYVLGYAINQNDQTQVPQNEEVPDSLKPVGTTYSMYCDAEKPEKSNLNFVLATKGGFGHISGSPGTFDTNWIGDNEDINAKMIISHNDLVEALILKPLYQSLQDSVYSQIKDNISVSSGNTYDAGKKVDATGISYVISDISTGDDQYVNKMNVTLNNKETSVDITVKGHIQLYKEVDKNMGVCTAKAHAGGTVDWTGTFTIECTKDEMGNPTLKLTQSTTIDNVTQSSDKNTCATAFEWIGKILGTILDVLTLGLDQNFFSKLFDDLMDLKIPKIGNIGNAFVNISNSARTTILLPGGQVFFFKTPSIDTEGNFYLQLTYKSEN</sequence>
<gene>
    <name evidence="1" type="ORF">IW15_13040</name>
</gene>
<evidence type="ECO:0000313" key="2">
    <source>
        <dbReference type="Proteomes" id="UP000028705"/>
    </source>
</evidence>
<reference evidence="1 2" key="1">
    <citation type="submission" date="2014-07" db="EMBL/GenBank/DDBJ databases">
        <title>Genome of Chryseobacterium soli DSM 19298.</title>
        <authorList>
            <person name="Stropko S.J."/>
            <person name="Pipes S.E."/>
            <person name="Newman J."/>
        </authorList>
    </citation>
    <scope>NUCLEOTIDE SEQUENCE [LARGE SCALE GENOMIC DNA]</scope>
    <source>
        <strain evidence="1 2">DSM 19298</strain>
    </source>
</reference>
<dbReference type="RefSeq" id="WP_034711674.1">
    <property type="nucleotide sequence ID" value="NZ_JPRH01000004.1"/>
</dbReference>
<name>A0A086A6Z9_9FLAO</name>
<dbReference type="OrthoDB" id="612827at2"/>